<name>A0A8S0TS47_OLEEU</name>
<gene>
    <name evidence="1" type="ORF">OLEA9_A107169</name>
</gene>
<dbReference type="Proteomes" id="UP000594638">
    <property type="component" value="Unassembled WGS sequence"/>
</dbReference>
<keyword evidence="2" id="KW-1185">Reference proteome</keyword>
<dbReference type="EMBL" id="CACTIH010007305">
    <property type="protein sequence ID" value="CAA3008807.1"/>
    <property type="molecule type" value="Genomic_DNA"/>
</dbReference>
<sequence>MFQPMQLNEDEAKDPSKLKVVEQQFNSTLQSWDHSIHQLCNKVPDFIVPFFIPMSMESNANEKDDAIEYEENNFDDEHDFNEDQQHI</sequence>
<reference evidence="1 2" key="1">
    <citation type="submission" date="2019-12" db="EMBL/GenBank/DDBJ databases">
        <authorList>
            <person name="Alioto T."/>
            <person name="Alioto T."/>
            <person name="Gomez Garrido J."/>
        </authorList>
    </citation>
    <scope>NUCLEOTIDE SEQUENCE [LARGE SCALE GENOMIC DNA]</scope>
</reference>
<evidence type="ECO:0000313" key="1">
    <source>
        <dbReference type="EMBL" id="CAA3008807.1"/>
    </source>
</evidence>
<comment type="caution">
    <text evidence="1">The sequence shown here is derived from an EMBL/GenBank/DDBJ whole genome shotgun (WGS) entry which is preliminary data.</text>
</comment>
<evidence type="ECO:0000313" key="2">
    <source>
        <dbReference type="Proteomes" id="UP000594638"/>
    </source>
</evidence>
<dbReference type="Gramene" id="OE9A107169T1">
    <property type="protein sequence ID" value="OE9A107169C1"/>
    <property type="gene ID" value="OE9A107169"/>
</dbReference>
<proteinExistence type="predicted"/>
<accession>A0A8S0TS47</accession>
<organism evidence="1 2">
    <name type="scientific">Olea europaea subsp. europaea</name>
    <dbReference type="NCBI Taxonomy" id="158383"/>
    <lineage>
        <taxon>Eukaryota</taxon>
        <taxon>Viridiplantae</taxon>
        <taxon>Streptophyta</taxon>
        <taxon>Embryophyta</taxon>
        <taxon>Tracheophyta</taxon>
        <taxon>Spermatophyta</taxon>
        <taxon>Magnoliopsida</taxon>
        <taxon>eudicotyledons</taxon>
        <taxon>Gunneridae</taxon>
        <taxon>Pentapetalae</taxon>
        <taxon>asterids</taxon>
        <taxon>lamiids</taxon>
        <taxon>Lamiales</taxon>
        <taxon>Oleaceae</taxon>
        <taxon>Oleeae</taxon>
        <taxon>Olea</taxon>
    </lineage>
</organism>
<dbReference type="AlphaFoldDB" id="A0A8S0TS47"/>
<protein>
    <submittedName>
        <fullName evidence="1">Uncharacterized protein</fullName>
    </submittedName>
</protein>